<evidence type="ECO:0000313" key="11">
    <source>
        <dbReference type="Proteomes" id="UP000007113"/>
    </source>
</evidence>
<name>G8NSC0_GRAMM</name>
<dbReference type="GO" id="GO:0004252">
    <property type="term" value="F:serine-type endopeptidase activity"/>
    <property type="evidence" value="ECO:0007669"/>
    <property type="project" value="InterPro"/>
</dbReference>
<accession>G8NSC0</accession>
<keyword evidence="6" id="KW-0106">Calcium</keyword>
<sequence length="1152" mass="120531">MFLVSRKSFFKSVLFSLMVCTTANAWLPVHAQSQRRNLPASVAAPSNAKSLGQLPGSQPLNLSITLPLRNVAQLQTLLQQLHDPKSPQYGKYLTVQQFTEQFGPTEEDYNKVVSYAQSKGMTVTRTHKNRMLVNVSAPVAAVNQTFGVKIGTYHHPTENRTFFAPNVEPTLEPGLPILEVHGLSNYNQPHSMLKKADSHAAQSFTTGSGPSGQFLGSDMRAAYAPGVTLDGSGQTVALVELGPYNLSDVQTYFSSIGQQIKVPIYNVLLGVDGVCAGTPATSGCDDGEEVIDIEQAISMAPNLSALIIYETNGPNTDAQTAFTQAAEDNIAKQISLSFGWGGTPATEPGYEQVFMELQAQGQNVFVSSGDAGAAVGTVGYPGNSPNIVAVGGTDLVTSGPGGVWVSESGWIGSGGGWNTQSPIPSYQTPVITGLNQGSTSFRNIPDVAMEANQDNYFCANGTCSNGIGGTSLAAPRWAGYLALANEQANGHPIGFLNTTVYTLGQSSAYTSLFHDITTGNNFNSSSPSLFSAETGYDLVTGWGSPNGQTMLDTLAPVNASSPNFSLTATPSKIDLKPGETSQATITVVPTNSFNGAVNLAVTILGAPAGVTATLSPSSITGTGSSTLNITTTSAAPAGNILIEISGSSEGISQSAYISLGLPDFGLKVSPTTLYINQDDFTTASVTTTPENGFDSNVKVSLNAGLPTGVQGKIFKSGKQGNNTLILTADSKALTGIGNMVSVGAQSGSISQSFSSVALAVNAGTGRRGTGVPVDLASAYNVDSFYSDGTNFTTQGGLAGFAYSANLLTPSRVLNGIQFNFGKANAANAVAGAGQIITLPEGRFTTLQLLASGINGNQAAQPIVVTYTDGTTSKFTQSFSDWFSPSNNLGEAEAVAMPYRNIASGTQDDRPFNLYGYTFLLDNTKHVKSLTLPSDSSVIVLAATLANPYLGTQVNLASAFNATGLYTDGTSFDGSGGIDAGGTAYSANLLGVQSGPASVAINGIKYNLAAANQPNIVFGAGTPISLPAGHFNQLRLLGTGVQGAETDQSVIVTYADGSREKKTLQQTLTQSFSDWFSPGSFPDEYRVFAMPYRDLSDGTQDDRTFNLYQYILPLDAGKSIQSIELPNNRDVITLAITLLSDEEESSWSFRNHY</sequence>
<dbReference type="SUPFAM" id="SSF54897">
    <property type="entry name" value="Protease propeptides/inhibitors"/>
    <property type="match status" value="1"/>
</dbReference>
<dbReference type="InterPro" id="IPR036852">
    <property type="entry name" value="Peptidase_S8/S53_dom_sf"/>
</dbReference>
<keyword evidence="11" id="KW-1185">Reference proteome</keyword>
<gene>
    <name evidence="10" type="ordered locus">AciX8_3111</name>
</gene>
<dbReference type="PROSITE" id="PS51695">
    <property type="entry name" value="SEDOLISIN"/>
    <property type="match status" value="1"/>
</dbReference>
<dbReference type="GO" id="GO:0006508">
    <property type="term" value="P:proteolysis"/>
    <property type="evidence" value="ECO:0007669"/>
    <property type="project" value="UniProtKB-KW"/>
</dbReference>
<keyword evidence="7" id="KW-0865">Zymogen</keyword>
<evidence type="ECO:0000313" key="10">
    <source>
        <dbReference type="EMBL" id="AEU37414.1"/>
    </source>
</evidence>
<evidence type="ECO:0000256" key="8">
    <source>
        <dbReference type="SAM" id="SignalP"/>
    </source>
</evidence>
<protein>
    <submittedName>
        <fullName evidence="10">Sedolisin</fullName>
        <ecNumber evidence="10">3.4.21.100</ecNumber>
    </submittedName>
</protein>
<dbReference type="PANTHER" id="PTHR14218:SF15">
    <property type="entry name" value="TRIPEPTIDYL-PEPTIDASE 1"/>
    <property type="match status" value="1"/>
</dbReference>
<proteinExistence type="predicted"/>
<dbReference type="InterPro" id="IPR023828">
    <property type="entry name" value="Peptidase_S8_Ser-AS"/>
</dbReference>
<dbReference type="PANTHER" id="PTHR14218">
    <property type="entry name" value="PROTEASE S8 TRIPEPTIDYL PEPTIDASE I CLN2"/>
    <property type="match status" value="1"/>
</dbReference>
<feature type="signal peptide" evidence="8">
    <location>
        <begin position="1"/>
        <end position="25"/>
    </location>
</feature>
<evidence type="ECO:0000256" key="1">
    <source>
        <dbReference type="ARBA" id="ARBA00001913"/>
    </source>
</evidence>
<evidence type="ECO:0000256" key="2">
    <source>
        <dbReference type="ARBA" id="ARBA00022670"/>
    </source>
</evidence>
<dbReference type="STRING" id="682795.AciX8_3111"/>
<dbReference type="InterPro" id="IPR050819">
    <property type="entry name" value="Tripeptidyl-peptidase_I"/>
</dbReference>
<evidence type="ECO:0000256" key="6">
    <source>
        <dbReference type="ARBA" id="ARBA00022837"/>
    </source>
</evidence>
<keyword evidence="2" id="KW-0645">Protease</keyword>
<dbReference type="EMBL" id="CP003130">
    <property type="protein sequence ID" value="AEU37414.1"/>
    <property type="molecule type" value="Genomic_DNA"/>
</dbReference>
<dbReference type="CDD" id="cd11377">
    <property type="entry name" value="Pro-peptidase_S53"/>
    <property type="match status" value="1"/>
</dbReference>
<dbReference type="SUPFAM" id="SSF52743">
    <property type="entry name" value="Subtilisin-like"/>
    <property type="match status" value="1"/>
</dbReference>
<dbReference type="InterPro" id="IPR030400">
    <property type="entry name" value="Sedolisin_dom"/>
</dbReference>
<organism evidence="10 11">
    <name type="scientific">Granulicella mallensis (strain ATCC BAA-1857 / DSM 23137 / MP5ACTX8)</name>
    <dbReference type="NCBI Taxonomy" id="682795"/>
    <lineage>
        <taxon>Bacteria</taxon>
        <taxon>Pseudomonadati</taxon>
        <taxon>Acidobacteriota</taxon>
        <taxon>Terriglobia</taxon>
        <taxon>Terriglobales</taxon>
        <taxon>Acidobacteriaceae</taxon>
        <taxon>Granulicella</taxon>
    </lineage>
</organism>
<dbReference type="CDD" id="cd04056">
    <property type="entry name" value="Peptidases_S53"/>
    <property type="match status" value="1"/>
</dbReference>
<dbReference type="EC" id="3.4.21.100" evidence="10"/>
<keyword evidence="3" id="KW-0479">Metal-binding</keyword>
<dbReference type="GO" id="GO:0046872">
    <property type="term" value="F:metal ion binding"/>
    <property type="evidence" value="ECO:0007669"/>
    <property type="project" value="UniProtKB-KW"/>
</dbReference>
<keyword evidence="4 10" id="KW-0378">Hydrolase</keyword>
<dbReference type="AlphaFoldDB" id="G8NSC0"/>
<dbReference type="InterPro" id="IPR015366">
    <property type="entry name" value="S53_propep"/>
</dbReference>
<evidence type="ECO:0000259" key="9">
    <source>
        <dbReference type="PROSITE" id="PS51695"/>
    </source>
</evidence>
<reference evidence="10 11" key="1">
    <citation type="submission" date="2011-11" db="EMBL/GenBank/DDBJ databases">
        <title>Complete sequence of Granulicella mallensis MP5ACTX8.</title>
        <authorList>
            <consortium name="US DOE Joint Genome Institute"/>
            <person name="Lucas S."/>
            <person name="Copeland A."/>
            <person name="Lapidus A."/>
            <person name="Cheng J.-F."/>
            <person name="Goodwin L."/>
            <person name="Pitluck S."/>
            <person name="Peters L."/>
            <person name="Lu M."/>
            <person name="Detter J.C."/>
            <person name="Han C."/>
            <person name="Tapia R."/>
            <person name="Land M."/>
            <person name="Hauser L."/>
            <person name="Kyrpides N."/>
            <person name="Ivanova N."/>
            <person name="Mikhailova N."/>
            <person name="Pagani I."/>
            <person name="Rawat S."/>
            <person name="Mannisto M."/>
            <person name="Haggblom M."/>
            <person name="Woyke T."/>
        </authorList>
    </citation>
    <scope>NUCLEOTIDE SEQUENCE [LARGE SCALE GENOMIC DNA]</scope>
    <source>
        <strain evidence="11">ATCC BAA-1857 / DSM 23137 / MP5ACTX8</strain>
    </source>
</reference>
<evidence type="ECO:0000256" key="3">
    <source>
        <dbReference type="ARBA" id="ARBA00022723"/>
    </source>
</evidence>
<dbReference type="Proteomes" id="UP000007113">
    <property type="component" value="Chromosome"/>
</dbReference>
<dbReference type="GO" id="GO:0008240">
    <property type="term" value="F:tripeptidyl-peptidase activity"/>
    <property type="evidence" value="ECO:0007669"/>
    <property type="project" value="TreeGrafter"/>
</dbReference>
<dbReference type="Gene3D" id="3.40.50.200">
    <property type="entry name" value="Peptidase S8/S53 domain"/>
    <property type="match status" value="1"/>
</dbReference>
<feature type="domain" description="Peptidase S53" evidence="9">
    <location>
        <begin position="213"/>
        <end position="557"/>
    </location>
</feature>
<keyword evidence="5" id="KW-0720">Serine protease</keyword>
<feature type="chain" id="PRO_5003512944" evidence="8">
    <location>
        <begin position="26"/>
        <end position="1152"/>
    </location>
</feature>
<dbReference type="KEGG" id="gma:AciX8_3111"/>
<evidence type="ECO:0000256" key="5">
    <source>
        <dbReference type="ARBA" id="ARBA00022825"/>
    </source>
</evidence>
<dbReference type="HOGENOM" id="CLU_276325_0_0_0"/>
<evidence type="ECO:0000256" key="4">
    <source>
        <dbReference type="ARBA" id="ARBA00022801"/>
    </source>
</evidence>
<dbReference type="OrthoDB" id="102721at2"/>
<dbReference type="eggNOG" id="COG4934">
    <property type="taxonomic scope" value="Bacteria"/>
</dbReference>
<dbReference type="Pfam" id="PF09286">
    <property type="entry name" value="Pro-kuma_activ"/>
    <property type="match status" value="1"/>
</dbReference>
<dbReference type="PROSITE" id="PS00138">
    <property type="entry name" value="SUBTILASE_SER"/>
    <property type="match status" value="1"/>
</dbReference>
<evidence type="ECO:0000256" key="7">
    <source>
        <dbReference type="ARBA" id="ARBA00023145"/>
    </source>
</evidence>
<comment type="cofactor">
    <cofactor evidence="1">
        <name>Ca(2+)</name>
        <dbReference type="ChEBI" id="CHEBI:29108"/>
    </cofactor>
</comment>
<dbReference type="SMART" id="SM00944">
    <property type="entry name" value="Pro-kuma_activ"/>
    <property type="match status" value="1"/>
</dbReference>
<keyword evidence="8" id="KW-0732">Signal</keyword>
<dbReference type="RefSeq" id="WP_014266291.1">
    <property type="nucleotide sequence ID" value="NC_016631.1"/>
</dbReference>